<evidence type="ECO:0000313" key="12">
    <source>
        <dbReference type="Proteomes" id="UP000274756"/>
    </source>
</evidence>
<evidence type="ECO:0000256" key="8">
    <source>
        <dbReference type="SAM" id="Phobius"/>
    </source>
</evidence>
<evidence type="ECO:0000256" key="2">
    <source>
        <dbReference type="ARBA" id="ARBA00022460"/>
    </source>
</evidence>
<dbReference type="EMBL" id="UYYG01001198">
    <property type="protein sequence ID" value="VDN60010.1"/>
    <property type="molecule type" value="Genomic_DNA"/>
</dbReference>
<gene>
    <name evidence="10" type="ORF">DME_LOCUS9983</name>
</gene>
<keyword evidence="6 8" id="KW-1133">Transmembrane helix</keyword>
<evidence type="ECO:0000313" key="11">
    <source>
        <dbReference type="Proteomes" id="UP000038040"/>
    </source>
</evidence>
<dbReference type="Pfam" id="PF25301">
    <property type="entry name" value="CUT_C"/>
    <property type="match status" value="1"/>
</dbReference>
<evidence type="ECO:0000256" key="6">
    <source>
        <dbReference type="ARBA" id="ARBA00022989"/>
    </source>
</evidence>
<dbReference type="InterPro" id="IPR056953">
    <property type="entry name" value="CUT_N"/>
</dbReference>
<keyword evidence="12" id="KW-1185">Reference proteome</keyword>
<feature type="transmembrane region" description="Helical" evidence="8">
    <location>
        <begin position="7"/>
        <end position="25"/>
    </location>
</feature>
<dbReference type="InterPro" id="IPR001507">
    <property type="entry name" value="ZP_dom"/>
</dbReference>
<keyword evidence="2" id="KW-0193">Cuticle</keyword>
<protein>
    <submittedName>
        <fullName evidence="13">ZP domain-containing protein</fullName>
    </submittedName>
</protein>
<dbReference type="InterPro" id="IPR051962">
    <property type="entry name" value="Cuticlin"/>
</dbReference>
<evidence type="ECO:0000256" key="3">
    <source>
        <dbReference type="ARBA" id="ARBA00022475"/>
    </source>
</evidence>
<dbReference type="STRING" id="318479.A0A0N4UIC2"/>
<evidence type="ECO:0000313" key="10">
    <source>
        <dbReference type="EMBL" id="VDN60010.1"/>
    </source>
</evidence>
<dbReference type="Proteomes" id="UP000038040">
    <property type="component" value="Unplaced"/>
</dbReference>
<keyword evidence="5" id="KW-0732">Signal</keyword>
<dbReference type="PANTHER" id="PTHR22907:SF51">
    <property type="entry name" value="CUTICLIN-1"/>
    <property type="match status" value="1"/>
</dbReference>
<keyword evidence="7 8" id="KW-0472">Membrane</keyword>
<organism evidence="11 13">
    <name type="scientific">Dracunculus medinensis</name>
    <name type="common">Guinea worm</name>
    <dbReference type="NCBI Taxonomy" id="318479"/>
    <lineage>
        <taxon>Eukaryota</taxon>
        <taxon>Metazoa</taxon>
        <taxon>Ecdysozoa</taxon>
        <taxon>Nematoda</taxon>
        <taxon>Chromadorea</taxon>
        <taxon>Rhabditida</taxon>
        <taxon>Spirurina</taxon>
        <taxon>Dracunculoidea</taxon>
        <taxon>Dracunculidae</taxon>
        <taxon>Dracunculus</taxon>
    </lineage>
</organism>
<dbReference type="GO" id="GO:0005886">
    <property type="term" value="C:plasma membrane"/>
    <property type="evidence" value="ECO:0007669"/>
    <property type="project" value="UniProtKB-SubCell"/>
</dbReference>
<evidence type="ECO:0000259" key="9">
    <source>
        <dbReference type="PROSITE" id="PS51034"/>
    </source>
</evidence>
<evidence type="ECO:0000256" key="4">
    <source>
        <dbReference type="ARBA" id="ARBA00022692"/>
    </source>
</evidence>
<comment type="subcellular location">
    <subcellularLocation>
        <location evidence="1">Cell membrane</location>
        <topology evidence="1">Single-pass type I membrane protein</topology>
    </subcellularLocation>
</comment>
<dbReference type="PANTHER" id="PTHR22907">
    <property type="entry name" value="GH04558P"/>
    <property type="match status" value="1"/>
</dbReference>
<evidence type="ECO:0000256" key="7">
    <source>
        <dbReference type="ARBA" id="ARBA00023136"/>
    </source>
</evidence>
<sequence>MSSSSSLFIYHIIFVLISYKFFYFIQAVPIDNGIIDKPEIGCEPIDITVSFSTKNAFYGHVYIKGRYDEPGCRSDENGRKIASLTIPFNTCGLSRVRSLNPKGIFITAVVIVTFHPKFLTKVDRAYKVQCFYMEADKTITTNIVVSDLTTALAAHNIPMPVCRYEILENHPNGNPVSYALIGMQVYHKWTCDSQTSK</sequence>
<evidence type="ECO:0000313" key="13">
    <source>
        <dbReference type="WBParaSite" id="DME_0000734701-mRNA-1"/>
    </source>
</evidence>
<dbReference type="Pfam" id="PF25057">
    <property type="entry name" value="CUT_N"/>
    <property type="match status" value="1"/>
</dbReference>
<dbReference type="WBParaSite" id="DME_0000734701-mRNA-1">
    <property type="protein sequence ID" value="DME_0000734701-mRNA-1"/>
    <property type="gene ID" value="DME_0000734701"/>
</dbReference>
<dbReference type="AlphaFoldDB" id="A0A0N4UIC2"/>
<reference evidence="10 12" key="2">
    <citation type="submission" date="2018-11" db="EMBL/GenBank/DDBJ databases">
        <authorList>
            <consortium name="Pathogen Informatics"/>
        </authorList>
    </citation>
    <scope>NUCLEOTIDE SEQUENCE [LARGE SCALE GENOMIC DNA]</scope>
</reference>
<accession>A0A0N4UIC2</accession>
<evidence type="ECO:0000256" key="1">
    <source>
        <dbReference type="ARBA" id="ARBA00004251"/>
    </source>
</evidence>
<dbReference type="OrthoDB" id="6139674at2759"/>
<proteinExistence type="predicted"/>
<dbReference type="InterPro" id="IPR057475">
    <property type="entry name" value="CUT_C"/>
</dbReference>
<dbReference type="Proteomes" id="UP000274756">
    <property type="component" value="Unassembled WGS sequence"/>
</dbReference>
<keyword evidence="4 8" id="KW-0812">Transmembrane</keyword>
<evidence type="ECO:0000256" key="5">
    <source>
        <dbReference type="ARBA" id="ARBA00022729"/>
    </source>
</evidence>
<keyword evidence="3" id="KW-1003">Cell membrane</keyword>
<feature type="domain" description="ZP" evidence="9">
    <location>
        <begin position="41"/>
        <end position="197"/>
    </location>
</feature>
<reference evidence="13" key="1">
    <citation type="submission" date="2016-04" db="UniProtKB">
        <authorList>
            <consortium name="WormBaseParasite"/>
        </authorList>
    </citation>
    <scope>IDENTIFICATION</scope>
</reference>
<dbReference type="GO" id="GO:0042302">
    <property type="term" value="F:structural constituent of cuticle"/>
    <property type="evidence" value="ECO:0007669"/>
    <property type="project" value="UniProtKB-KW"/>
</dbReference>
<name>A0A0N4UIC2_DRAME</name>
<dbReference type="SMART" id="SM00241">
    <property type="entry name" value="ZP"/>
    <property type="match status" value="1"/>
</dbReference>
<dbReference type="PROSITE" id="PS51034">
    <property type="entry name" value="ZP_2"/>
    <property type="match status" value="1"/>
</dbReference>